<protein>
    <submittedName>
        <fullName evidence="2">Putative ribosome biogenesis protein</fullName>
    </submittedName>
</protein>
<dbReference type="SUPFAM" id="SSF56808">
    <property type="entry name" value="Ribosomal protein L1"/>
    <property type="match status" value="1"/>
</dbReference>
<feature type="region of interest" description="Disordered" evidence="1">
    <location>
        <begin position="80"/>
        <end position="99"/>
    </location>
</feature>
<dbReference type="Gene3D" id="3.40.50.790">
    <property type="match status" value="1"/>
</dbReference>
<sequence length="440" mass="48148">MIGNEFAGLYYQAPRPQLYIIVHSFNGSSKDSILKHDPKTITAMAPTSTALTTKVESGSPYQLNPEQTLKASKALLKHMKDTETEASTTEKKNLLDEADEDETTSPIWLTLSTKKHIVDKTRLKPSKIALPHPLNTSTTQTICLITADPQRTYKDIVASPAFPSALAARITKVVGIKKIRAKHAQYETQRKLKAEHDIFLADDRIITSLPKLLGKTIYKGSKRPIPISISAPVPKTDGKRIKAAKEEKRDAASAQAIAKEIEKALSGTVVNLSASSSTAVKIGFSNWSAEELAENAQAVADALIEKHVPAKWRGVKGLHIKGERTAALPIWLADELWADEADVITEEKAEQVKLANVGKKRKAVAAAVEEEVVAEGTRVKGKKQKLLVESNDDKLDKEISERKETLRKQKEEAAKDVVDEVPKASKKPKSKSKKGKAVAV</sequence>
<dbReference type="Pfam" id="PF00687">
    <property type="entry name" value="Ribosomal_L1"/>
    <property type="match status" value="1"/>
</dbReference>
<evidence type="ECO:0000313" key="3">
    <source>
        <dbReference type="Proteomes" id="UP000443090"/>
    </source>
</evidence>
<organism evidence="2 3">
    <name type="scientific">Lachnellula occidentalis</name>
    <dbReference type="NCBI Taxonomy" id="215460"/>
    <lineage>
        <taxon>Eukaryota</taxon>
        <taxon>Fungi</taxon>
        <taxon>Dikarya</taxon>
        <taxon>Ascomycota</taxon>
        <taxon>Pezizomycotina</taxon>
        <taxon>Leotiomycetes</taxon>
        <taxon>Helotiales</taxon>
        <taxon>Lachnaceae</taxon>
        <taxon>Lachnellula</taxon>
    </lineage>
</organism>
<dbReference type="EMBL" id="QGMI01000237">
    <property type="protein sequence ID" value="TVY44347.1"/>
    <property type="molecule type" value="Genomic_DNA"/>
</dbReference>
<dbReference type="InterPro" id="IPR016095">
    <property type="entry name" value="Ribosomal_uL1_3-a/b-sand"/>
</dbReference>
<dbReference type="InterPro" id="IPR028364">
    <property type="entry name" value="Ribosomal_uL1/biogenesis"/>
</dbReference>
<keyword evidence="3" id="KW-1185">Reference proteome</keyword>
<feature type="region of interest" description="Disordered" evidence="1">
    <location>
        <begin position="391"/>
        <end position="440"/>
    </location>
</feature>
<accession>A0A8H8UGL6</accession>
<proteinExistence type="predicted"/>
<dbReference type="InterPro" id="IPR023674">
    <property type="entry name" value="Ribosomal_uL1-like"/>
</dbReference>
<dbReference type="CDD" id="cd00403">
    <property type="entry name" value="Ribosomal_L1"/>
    <property type="match status" value="1"/>
</dbReference>
<feature type="compositionally biased region" description="Basic and acidic residues" evidence="1">
    <location>
        <begin position="80"/>
        <end position="95"/>
    </location>
</feature>
<name>A0A8H8UGL6_9HELO</name>
<reference evidence="2 3" key="1">
    <citation type="submission" date="2018-05" db="EMBL/GenBank/DDBJ databases">
        <title>Genome sequencing and assembly of the regulated plant pathogen Lachnellula willkommii and related sister species for the development of diagnostic species identification markers.</title>
        <authorList>
            <person name="Giroux E."/>
            <person name="Bilodeau G."/>
        </authorList>
    </citation>
    <scope>NUCLEOTIDE SEQUENCE [LARGE SCALE GENOMIC DNA]</scope>
    <source>
        <strain evidence="2 3">CBS 160.35</strain>
    </source>
</reference>
<dbReference type="Proteomes" id="UP000443090">
    <property type="component" value="Unassembled WGS sequence"/>
</dbReference>
<dbReference type="AlphaFoldDB" id="A0A8H8UGL6"/>
<gene>
    <name evidence="2" type="ORF">LOCC1_G005869</name>
</gene>
<comment type="caution">
    <text evidence="2">The sequence shown here is derived from an EMBL/GenBank/DDBJ whole genome shotgun (WGS) entry which is preliminary data.</text>
</comment>
<feature type="compositionally biased region" description="Basic and acidic residues" evidence="1">
    <location>
        <begin position="391"/>
        <end position="423"/>
    </location>
</feature>
<evidence type="ECO:0000313" key="2">
    <source>
        <dbReference type="EMBL" id="TVY44347.1"/>
    </source>
</evidence>
<feature type="compositionally biased region" description="Basic residues" evidence="1">
    <location>
        <begin position="424"/>
        <end position="440"/>
    </location>
</feature>
<dbReference type="OrthoDB" id="10251727at2759"/>
<evidence type="ECO:0000256" key="1">
    <source>
        <dbReference type="SAM" id="MobiDB-lite"/>
    </source>
</evidence>